<evidence type="ECO:0000313" key="3">
    <source>
        <dbReference type="Proteomes" id="UP000320184"/>
    </source>
</evidence>
<name>A0A538S691_UNCEI</name>
<feature type="compositionally biased region" description="Polar residues" evidence="1">
    <location>
        <begin position="1"/>
        <end position="10"/>
    </location>
</feature>
<evidence type="ECO:0000256" key="1">
    <source>
        <dbReference type="SAM" id="MobiDB-lite"/>
    </source>
</evidence>
<dbReference type="EMBL" id="VBOT01000217">
    <property type="protein sequence ID" value="TMQ46885.1"/>
    <property type="molecule type" value="Genomic_DNA"/>
</dbReference>
<organism evidence="2 3">
    <name type="scientific">Eiseniibacteriota bacterium</name>
    <dbReference type="NCBI Taxonomy" id="2212470"/>
    <lineage>
        <taxon>Bacteria</taxon>
        <taxon>Candidatus Eiseniibacteriota</taxon>
    </lineage>
</organism>
<reference evidence="2 3" key="1">
    <citation type="journal article" date="2019" name="Nat. Microbiol.">
        <title>Mediterranean grassland soil C-N compound turnover is dependent on rainfall and depth, and is mediated by genomically divergent microorganisms.</title>
        <authorList>
            <person name="Diamond S."/>
            <person name="Andeer P.F."/>
            <person name="Li Z."/>
            <person name="Crits-Christoph A."/>
            <person name="Burstein D."/>
            <person name="Anantharaman K."/>
            <person name="Lane K.R."/>
            <person name="Thomas B.C."/>
            <person name="Pan C."/>
            <person name="Northen T.R."/>
            <person name="Banfield J.F."/>
        </authorList>
    </citation>
    <scope>NUCLEOTIDE SEQUENCE [LARGE SCALE GENOMIC DNA]</scope>
    <source>
        <strain evidence="2">WS_3</strain>
    </source>
</reference>
<dbReference type="Proteomes" id="UP000320184">
    <property type="component" value="Unassembled WGS sequence"/>
</dbReference>
<proteinExistence type="predicted"/>
<protein>
    <submittedName>
        <fullName evidence="2">Uncharacterized protein</fullName>
    </submittedName>
</protein>
<comment type="caution">
    <text evidence="2">The sequence shown here is derived from an EMBL/GenBank/DDBJ whole genome shotgun (WGS) entry which is preliminary data.</text>
</comment>
<evidence type="ECO:0000313" key="2">
    <source>
        <dbReference type="EMBL" id="TMQ46885.1"/>
    </source>
</evidence>
<gene>
    <name evidence="2" type="ORF">E6K73_14510</name>
</gene>
<accession>A0A538S691</accession>
<sequence>MDNERTNPGSSDDIIGSPDPEGAARAAVDTYLKKGDPSTTPAPAPRFGRPMTPDEARDFRARNPQIYEPRLAAEEPTEPEPLEPATEQEPAAGGYVLEAPGDVPTHVAMKWDETLTSFSEAASASGVSEPIAQGLVASFIDADAALGGYGQGENSYTLEDARSTLQSFWGREAYDVNMKKVAKAVNSAGDRFKQWLDDSGMGNSPSVCIALSMADDLKLTKPQAQAELNKLISDQKSDYFSRDPWRSKPAVARVQLLSRIANAEDAPSKARTTNVVASVRADEAQIERRAAADAQAKELLQQMRNGNATQRAAAEKKWIELTARISR</sequence>
<feature type="region of interest" description="Disordered" evidence="1">
    <location>
        <begin position="1"/>
        <end position="88"/>
    </location>
</feature>
<feature type="compositionally biased region" description="Basic and acidic residues" evidence="1">
    <location>
        <begin position="52"/>
        <end position="61"/>
    </location>
</feature>
<dbReference type="AlphaFoldDB" id="A0A538S691"/>